<feature type="transmembrane region" description="Helical" evidence="6">
    <location>
        <begin position="364"/>
        <end position="385"/>
    </location>
</feature>
<proteinExistence type="predicted"/>
<feature type="transmembrane region" description="Helical" evidence="6">
    <location>
        <begin position="299"/>
        <end position="317"/>
    </location>
</feature>
<feature type="transmembrane region" description="Helical" evidence="6">
    <location>
        <begin position="119"/>
        <end position="140"/>
    </location>
</feature>
<feature type="transmembrane region" description="Helical" evidence="6">
    <location>
        <begin position="213"/>
        <end position="235"/>
    </location>
</feature>
<sequence>MGIVFNQTFKNTVVTYIGFGIGAISTLFLYTNFLTDAYYGLVAYLLSAANIVMPILAFGVQNTLIKFYTSYKNEQEQNAFTGFMFLLPLVIIIPVGIIGLLCYHWIVEYLSTTNEIVEPYVWTIFVLAFSMAYFEVFYAWAKVHMKSVYGNFLKEVYHRLVVMVLLFLVYFEILTIPMFIYSLIGVYFSRMFLMLISAFIIKKPHFVFSLPANYINVLKYSFLIILTGSIAAVLLDIDKVMLGQFKDIENIAYYNVAVFIAIVIAVPARAMHQITYPITSKLLNTKNFKELDVLYKKSSINLFIVGGFIFLLIILNINELYKLLPVQYSGGVTVVFLISLAKLFDNLIGNNNAIIFNSDYYRMVLLFGVLLAVLTVILNVIFIPIFGINGAAFATFLAFTLYNSIKLYFVKAKLHLQPFTKNTLKTFLLIITLLGAFYYWDFNFNPIVNIVLKSTLIGVVFVFFLYKLKLSEDINLLIDKNISRFY</sequence>
<feature type="transmembrane region" description="Helical" evidence="6">
    <location>
        <begin position="446"/>
        <end position="466"/>
    </location>
</feature>
<evidence type="ECO:0000256" key="6">
    <source>
        <dbReference type="SAM" id="Phobius"/>
    </source>
</evidence>
<organism evidence="7 8">
    <name type="scientific">Galbibacter orientalis DSM 19592</name>
    <dbReference type="NCBI Taxonomy" id="926559"/>
    <lineage>
        <taxon>Bacteria</taxon>
        <taxon>Pseudomonadati</taxon>
        <taxon>Bacteroidota</taxon>
        <taxon>Flavobacteriia</taxon>
        <taxon>Flavobacteriales</taxon>
        <taxon>Flavobacteriaceae</taxon>
        <taxon>Galbibacter</taxon>
    </lineage>
</organism>
<feature type="transmembrane region" description="Helical" evidence="6">
    <location>
        <begin position="37"/>
        <end position="58"/>
    </location>
</feature>
<dbReference type="Proteomes" id="UP000004690">
    <property type="component" value="Unassembled WGS sequence"/>
</dbReference>
<dbReference type="EMBL" id="JH651379">
    <property type="protein sequence ID" value="EIJ40356.1"/>
    <property type="molecule type" value="Genomic_DNA"/>
</dbReference>
<dbReference type="eggNOG" id="COG2244">
    <property type="taxonomic scope" value="Bacteria"/>
</dbReference>
<evidence type="ECO:0000256" key="3">
    <source>
        <dbReference type="ARBA" id="ARBA00022692"/>
    </source>
</evidence>
<protein>
    <submittedName>
        <fullName evidence="7">Membrane protein involved in the export of O-antigen and teichoic acid</fullName>
    </submittedName>
</protein>
<dbReference type="PANTHER" id="PTHR30250">
    <property type="entry name" value="PST FAMILY PREDICTED COLANIC ACID TRANSPORTER"/>
    <property type="match status" value="1"/>
</dbReference>
<dbReference type="HOGENOM" id="CLU_041533_1_0_10"/>
<feature type="transmembrane region" description="Helical" evidence="6">
    <location>
        <begin position="422"/>
        <end position="440"/>
    </location>
</feature>
<evidence type="ECO:0000256" key="2">
    <source>
        <dbReference type="ARBA" id="ARBA00022475"/>
    </source>
</evidence>
<feature type="transmembrane region" description="Helical" evidence="6">
    <location>
        <begin position="156"/>
        <end position="173"/>
    </location>
</feature>
<dbReference type="GO" id="GO:0005886">
    <property type="term" value="C:plasma membrane"/>
    <property type="evidence" value="ECO:0007669"/>
    <property type="project" value="UniProtKB-SubCell"/>
</dbReference>
<dbReference type="STRING" id="926559.JoomaDRAFT_3414"/>
<dbReference type="InterPro" id="IPR002797">
    <property type="entry name" value="Polysacc_synth"/>
</dbReference>
<reference evidence="7 8" key="1">
    <citation type="submission" date="2012-02" db="EMBL/GenBank/DDBJ databases">
        <title>Improved High-Quality Draft genome of Joostella marina DSM 19592.</title>
        <authorList>
            <consortium name="US DOE Joint Genome Institute (JGI-PGF)"/>
            <person name="Lucas S."/>
            <person name="Copeland A."/>
            <person name="Lapidus A."/>
            <person name="Bruce D."/>
            <person name="Goodwin L."/>
            <person name="Pitluck S."/>
            <person name="Peters L."/>
            <person name="Chertkov O."/>
            <person name="Ovchinnikova G."/>
            <person name="Kyrpides N."/>
            <person name="Mavromatis K."/>
            <person name="Detter J.C."/>
            <person name="Han C."/>
            <person name="Land M."/>
            <person name="Hauser L."/>
            <person name="Markowitz V."/>
            <person name="Cheng J.-F."/>
            <person name="Hugenholtz P."/>
            <person name="Woyke T."/>
            <person name="Wu D."/>
            <person name="Tindall B."/>
            <person name="Brambilla E."/>
            <person name="Klenk H.-P."/>
            <person name="Eisen J.A."/>
        </authorList>
    </citation>
    <scope>NUCLEOTIDE SEQUENCE [LARGE SCALE GENOMIC DNA]</scope>
    <source>
        <strain evidence="7 8">DSM 19592</strain>
    </source>
</reference>
<name>I3C9R3_9FLAO</name>
<keyword evidence="4 6" id="KW-1133">Transmembrane helix</keyword>
<accession>I3C9R3</accession>
<feature type="transmembrane region" description="Helical" evidence="6">
    <location>
        <begin position="179"/>
        <end position="201"/>
    </location>
</feature>
<feature type="transmembrane region" description="Helical" evidence="6">
    <location>
        <begin position="251"/>
        <end position="271"/>
    </location>
</feature>
<dbReference type="Pfam" id="PF01943">
    <property type="entry name" value="Polysacc_synt"/>
    <property type="match status" value="1"/>
</dbReference>
<gene>
    <name evidence="7" type="ORF">JoomaDRAFT_3414</name>
</gene>
<feature type="transmembrane region" description="Helical" evidence="6">
    <location>
        <begin position="323"/>
        <end position="344"/>
    </location>
</feature>
<feature type="transmembrane region" description="Helical" evidence="6">
    <location>
        <begin position="391"/>
        <end position="410"/>
    </location>
</feature>
<comment type="subcellular location">
    <subcellularLocation>
        <location evidence="1">Cell membrane</location>
        <topology evidence="1">Multi-pass membrane protein</topology>
    </subcellularLocation>
</comment>
<feature type="transmembrane region" description="Helical" evidence="6">
    <location>
        <begin position="79"/>
        <end position="107"/>
    </location>
</feature>
<dbReference type="PANTHER" id="PTHR30250:SF11">
    <property type="entry name" value="O-ANTIGEN TRANSPORTER-RELATED"/>
    <property type="match status" value="1"/>
</dbReference>
<dbReference type="OrthoDB" id="88014at2"/>
<keyword evidence="3 6" id="KW-0812">Transmembrane</keyword>
<dbReference type="AlphaFoldDB" id="I3C9R3"/>
<dbReference type="RefSeq" id="WP_008614600.1">
    <property type="nucleotide sequence ID" value="NZ_JH651379.1"/>
</dbReference>
<keyword evidence="2" id="KW-1003">Cell membrane</keyword>
<dbReference type="InterPro" id="IPR050833">
    <property type="entry name" value="Poly_Biosynth_Transport"/>
</dbReference>
<evidence type="ECO:0000313" key="8">
    <source>
        <dbReference type="Proteomes" id="UP000004690"/>
    </source>
</evidence>
<evidence type="ECO:0000256" key="4">
    <source>
        <dbReference type="ARBA" id="ARBA00022989"/>
    </source>
</evidence>
<evidence type="ECO:0000256" key="1">
    <source>
        <dbReference type="ARBA" id="ARBA00004651"/>
    </source>
</evidence>
<feature type="transmembrane region" description="Helical" evidence="6">
    <location>
        <begin position="12"/>
        <end position="31"/>
    </location>
</feature>
<evidence type="ECO:0000256" key="5">
    <source>
        <dbReference type="ARBA" id="ARBA00023136"/>
    </source>
</evidence>
<keyword evidence="8" id="KW-1185">Reference proteome</keyword>
<keyword evidence="5 6" id="KW-0472">Membrane</keyword>
<evidence type="ECO:0000313" key="7">
    <source>
        <dbReference type="EMBL" id="EIJ40356.1"/>
    </source>
</evidence>